<organism evidence="2 3">
    <name type="scientific">Nocardioides agri</name>
    <dbReference type="NCBI Taxonomy" id="2682843"/>
    <lineage>
        <taxon>Bacteria</taxon>
        <taxon>Bacillati</taxon>
        <taxon>Actinomycetota</taxon>
        <taxon>Actinomycetes</taxon>
        <taxon>Propionibacteriales</taxon>
        <taxon>Nocardioidaceae</taxon>
        <taxon>Nocardioides</taxon>
    </lineage>
</organism>
<gene>
    <name evidence="2" type="ORF">GON03_09020</name>
</gene>
<evidence type="ECO:0000256" key="1">
    <source>
        <dbReference type="SAM" id="Phobius"/>
    </source>
</evidence>
<evidence type="ECO:0000313" key="3">
    <source>
        <dbReference type="Proteomes" id="UP000473525"/>
    </source>
</evidence>
<name>A0A6L6XRG2_9ACTN</name>
<comment type="caution">
    <text evidence="2">The sequence shown here is derived from an EMBL/GenBank/DDBJ whole genome shotgun (WGS) entry which is preliminary data.</text>
</comment>
<reference evidence="2 3" key="1">
    <citation type="submission" date="2019-12" db="EMBL/GenBank/DDBJ databases">
        <authorList>
            <person name="Huq M.A."/>
        </authorList>
    </citation>
    <scope>NUCLEOTIDE SEQUENCE [LARGE SCALE GENOMIC DNA]</scope>
    <source>
        <strain evidence="2 3">MAH-18</strain>
    </source>
</reference>
<keyword evidence="1" id="KW-0472">Membrane</keyword>
<keyword evidence="1" id="KW-1133">Transmembrane helix</keyword>
<feature type="transmembrane region" description="Helical" evidence="1">
    <location>
        <begin position="118"/>
        <end position="136"/>
    </location>
</feature>
<feature type="transmembrane region" description="Helical" evidence="1">
    <location>
        <begin position="7"/>
        <end position="30"/>
    </location>
</feature>
<keyword evidence="3" id="KW-1185">Reference proteome</keyword>
<keyword evidence="1" id="KW-0812">Transmembrane</keyword>
<sequence length="495" mass="52563">MPTGRVALRVLAYAGAWLLGAVAVTAVLFFSSSRSIDLASHDAVVAPTMTGHAVVETGPVLPDVRVDTGRRLGVEIRLEKTDATSTDELVRRYGYIAGQPEGQVAIVTGAIEDMLRDAAVRGAVVALLPVGVWLLLGRRRRRELRDRLGPAQALVAVGVVVVLGVCLWQPWSDPRPREDEGDWVALSEFLGPAVPVPEDLDDVEVRGDVLTGQTRRLITSAVDTYDKSKAFYATAAERAADLDLRVPEDGDTVVAFVSDRHDNIGMDPVARAIADAAGATAVFDGGDDTSTGRTWEAFSLDSLSKAFEGFDRWGVTGNHDHGDFVHDHLADAGWTMLDGEIVDGPGGSTLLGVGDPRSSGLGSWRDESGLSFDEVADRIAEAACDSEDRVSTILVHDVNLGRPALERGCADLVLGGHLHVRVAPAEVVGDNGESGYAYTTGTTGGAAYAIAVGSKPRRNADVSLVTYRDGRPTGIQWVTLQPNGVFEVGDWVPLV</sequence>
<accession>A0A6L6XRG2</accession>
<dbReference type="AlphaFoldDB" id="A0A6L6XRG2"/>
<protein>
    <submittedName>
        <fullName evidence="2">Metallophosphoesterase</fullName>
    </submittedName>
</protein>
<dbReference type="InterPro" id="IPR029052">
    <property type="entry name" value="Metallo-depent_PP-like"/>
</dbReference>
<dbReference type="SUPFAM" id="SSF56300">
    <property type="entry name" value="Metallo-dependent phosphatases"/>
    <property type="match status" value="1"/>
</dbReference>
<dbReference type="Proteomes" id="UP000473525">
    <property type="component" value="Unassembled WGS sequence"/>
</dbReference>
<proteinExistence type="predicted"/>
<evidence type="ECO:0000313" key="2">
    <source>
        <dbReference type="EMBL" id="MVQ49323.1"/>
    </source>
</evidence>
<feature type="transmembrane region" description="Helical" evidence="1">
    <location>
        <begin position="148"/>
        <end position="171"/>
    </location>
</feature>
<dbReference type="EMBL" id="WSEK01000004">
    <property type="protein sequence ID" value="MVQ49323.1"/>
    <property type="molecule type" value="Genomic_DNA"/>
</dbReference>
<dbReference type="RefSeq" id="WP_157341915.1">
    <property type="nucleotide sequence ID" value="NZ_WSEK01000004.1"/>
</dbReference>